<evidence type="ECO:0000313" key="8">
    <source>
        <dbReference type="EMBL" id="VGO14213.1"/>
    </source>
</evidence>
<dbReference type="InterPro" id="IPR005105">
    <property type="entry name" value="GlnD_Uridyltrans_N"/>
</dbReference>
<feature type="transmembrane region" description="Helical" evidence="6">
    <location>
        <begin position="339"/>
        <end position="359"/>
    </location>
</feature>
<dbReference type="Pfam" id="PF10335">
    <property type="entry name" value="DUF294_C"/>
    <property type="match status" value="1"/>
</dbReference>
<dbReference type="EMBL" id="CAAHFG010000001">
    <property type="protein sequence ID" value="VGO14213.1"/>
    <property type="molecule type" value="Genomic_DNA"/>
</dbReference>
<keyword evidence="3 6" id="KW-0812">Transmembrane</keyword>
<dbReference type="PROSITE" id="PS50112">
    <property type="entry name" value="PAS"/>
    <property type="match status" value="1"/>
</dbReference>
<dbReference type="Pfam" id="PF03445">
    <property type="entry name" value="DUF294"/>
    <property type="match status" value="1"/>
</dbReference>
<dbReference type="InterPro" id="IPR033480">
    <property type="entry name" value="sCache_2"/>
</dbReference>
<evidence type="ECO:0000256" key="3">
    <source>
        <dbReference type="ARBA" id="ARBA00022692"/>
    </source>
</evidence>
<dbReference type="InterPro" id="IPR000014">
    <property type="entry name" value="PAS"/>
</dbReference>
<protein>
    <submittedName>
        <fullName evidence="8">Methyl-accepting chemotaxis protein 4</fullName>
    </submittedName>
</protein>
<evidence type="ECO:0000256" key="6">
    <source>
        <dbReference type="SAM" id="Phobius"/>
    </source>
</evidence>
<dbReference type="SMART" id="SM00091">
    <property type="entry name" value="PAS"/>
    <property type="match status" value="1"/>
</dbReference>
<organism evidence="8 9">
    <name type="scientific">Pontiella desulfatans</name>
    <dbReference type="NCBI Taxonomy" id="2750659"/>
    <lineage>
        <taxon>Bacteria</taxon>
        <taxon>Pseudomonadati</taxon>
        <taxon>Kiritimatiellota</taxon>
        <taxon>Kiritimatiellia</taxon>
        <taxon>Kiritimatiellales</taxon>
        <taxon>Pontiellaceae</taxon>
        <taxon>Pontiella</taxon>
    </lineage>
</organism>
<dbReference type="NCBIfam" id="TIGR00229">
    <property type="entry name" value="sensory_box"/>
    <property type="match status" value="1"/>
</dbReference>
<keyword evidence="4 6" id="KW-1133">Transmembrane helix</keyword>
<dbReference type="InterPro" id="IPR035965">
    <property type="entry name" value="PAS-like_dom_sf"/>
</dbReference>
<dbReference type="RefSeq" id="WP_136079712.1">
    <property type="nucleotide sequence ID" value="NZ_CAAHFG010000001.1"/>
</dbReference>
<keyword evidence="2" id="KW-1003">Cell membrane</keyword>
<dbReference type="SUPFAM" id="SSF55785">
    <property type="entry name" value="PYP-like sensor domain (PAS domain)"/>
    <property type="match status" value="1"/>
</dbReference>
<dbReference type="SMART" id="SM01049">
    <property type="entry name" value="Cache_2"/>
    <property type="match status" value="1"/>
</dbReference>
<evidence type="ECO:0000313" key="9">
    <source>
        <dbReference type="Proteomes" id="UP000366872"/>
    </source>
</evidence>
<evidence type="ECO:0000256" key="4">
    <source>
        <dbReference type="ARBA" id="ARBA00022989"/>
    </source>
</evidence>
<sequence>MKISSHADRSEQLVGVRAEDIHKWIDGFFDAESFNHFLRTGSRRGFDPYNHRKYRHCAEALEDAYREFESKYTREQIKAVFESHLRDDYDGFIPLQEDFESGMFTEKYHESDERELEKILSEAELSEYFKGSAYPGYGKKQKLLSAGFYWRIVWPTVIAAILFGSSAFTIIVPVFRNSMMKQKKGMIKELTSIAANAVEFYLHQEQSGELTRSEAQAQAAAEVSEMRYGIGNKDYFWITDMQPRMVMHPYRPELVGHDLADYSDSENKSGKKLFAESVELVKADNEGYLEYLWQWMDDPSRAEPKLSFVRGIPEWGWVIGTGIYIHDVEDEIARLSRNLLIADGVIAVAMLALMSNVLYQSRRIEIDRKRAETGLREAKDRYRALVEGSNEGYVLEVGGETVYSNHTLRRMTGYNDAELAGRKIWELLEPGNEINAFAAQHLQELYAHTTSSAEFEARILTKAGDALDVLVSTSRIFFSEKNGHVISFTEIRRGQQHTLQAFYGSDDTPELPLPEIRKKIEEAKTAGQVVQALKEVPELVRAMSDQGVKPGILRETVGSSYDAAIHRFIVQSLQENGSPPVPFAFLSLGSNARNEMTMFSDQDNGLVFADVDPDILPETRRAFLALADDVCGKLRQAGYPYCSGGIMAANPKWCLSLSEWKRQFGKWILKATPQTILEVNIFFDVRCAYGDEPLMRELRGHVQELTQRNPEFYIHFAKNCLGYKAPLGLLGRIRTERKGSEKNIDVKECLKPIETFARIYALRHNVLAPGTLERLQALFEAGAIPEDTYREMVFVFDYLWQLRFFNQIAAHAALSTNIDDLDISTLTDVERDNLQNVLARIPAFQTRLSYDFLGVAAP</sequence>
<gene>
    <name evidence="8" type="primary">mcp4</name>
    <name evidence="8" type="ORF">PDESU_02772</name>
</gene>
<dbReference type="Pfam" id="PF13426">
    <property type="entry name" value="PAS_9"/>
    <property type="match status" value="1"/>
</dbReference>
<dbReference type="CDD" id="cd00130">
    <property type="entry name" value="PAS"/>
    <property type="match status" value="1"/>
</dbReference>
<accession>A0A6C2U2T7</accession>
<dbReference type="Gene3D" id="3.30.450.20">
    <property type="entry name" value="PAS domain"/>
    <property type="match status" value="2"/>
</dbReference>
<dbReference type="Proteomes" id="UP000366872">
    <property type="component" value="Unassembled WGS sequence"/>
</dbReference>
<dbReference type="InterPro" id="IPR018821">
    <property type="entry name" value="DUF294_put_nucleoTrafse_sb-bd"/>
</dbReference>
<evidence type="ECO:0000256" key="1">
    <source>
        <dbReference type="ARBA" id="ARBA00004651"/>
    </source>
</evidence>
<dbReference type="AlphaFoldDB" id="A0A6C2U2T7"/>
<evidence type="ECO:0000259" key="7">
    <source>
        <dbReference type="PROSITE" id="PS50112"/>
    </source>
</evidence>
<evidence type="ECO:0000256" key="2">
    <source>
        <dbReference type="ARBA" id="ARBA00022475"/>
    </source>
</evidence>
<feature type="transmembrane region" description="Helical" evidence="6">
    <location>
        <begin position="148"/>
        <end position="175"/>
    </location>
</feature>
<reference evidence="8 9" key="1">
    <citation type="submission" date="2019-04" db="EMBL/GenBank/DDBJ databases">
        <authorList>
            <person name="Van Vliet M D."/>
        </authorList>
    </citation>
    <scope>NUCLEOTIDE SEQUENCE [LARGE SCALE GENOMIC DNA]</scope>
    <source>
        <strain evidence="8 9">F1</strain>
    </source>
</reference>
<dbReference type="Pfam" id="PF17200">
    <property type="entry name" value="sCache_2"/>
    <property type="match status" value="1"/>
</dbReference>
<keyword evidence="9" id="KW-1185">Reference proteome</keyword>
<dbReference type="GO" id="GO:0008773">
    <property type="term" value="F:[protein-PII] uridylyltransferase activity"/>
    <property type="evidence" value="ECO:0007669"/>
    <property type="project" value="InterPro"/>
</dbReference>
<proteinExistence type="predicted"/>
<feature type="domain" description="PAS" evidence="7">
    <location>
        <begin position="378"/>
        <end position="430"/>
    </location>
</feature>
<comment type="subcellular location">
    <subcellularLocation>
        <location evidence="1">Cell membrane</location>
        <topology evidence="1">Multi-pass membrane protein</topology>
    </subcellularLocation>
</comment>
<dbReference type="GO" id="GO:0005886">
    <property type="term" value="C:plasma membrane"/>
    <property type="evidence" value="ECO:0007669"/>
    <property type="project" value="UniProtKB-SubCell"/>
</dbReference>
<dbReference type="CDD" id="cd05401">
    <property type="entry name" value="NT_GlnE_GlnD_like"/>
    <property type="match status" value="1"/>
</dbReference>
<evidence type="ECO:0000256" key="5">
    <source>
        <dbReference type="ARBA" id="ARBA00023136"/>
    </source>
</evidence>
<keyword evidence="5 6" id="KW-0472">Membrane</keyword>
<name>A0A6C2U2T7_PONDE</name>